<feature type="compositionally biased region" description="Basic and acidic residues" evidence="1">
    <location>
        <begin position="1"/>
        <end position="14"/>
    </location>
</feature>
<feature type="domain" description="Exocyst complex component Sec3 C-terminal" evidence="2">
    <location>
        <begin position="672"/>
        <end position="960"/>
    </location>
</feature>
<dbReference type="EMBL" id="KI913114">
    <property type="protein sequence ID" value="ETV89325.1"/>
    <property type="molecule type" value="Genomic_DNA"/>
</dbReference>
<dbReference type="VEuPathDB" id="FungiDB:H257_00651"/>
<name>W4HBC9_APHAT</name>
<accession>W4HBC9</accession>
<sequence>MDKPKAAPKDDHGKGGKGQDATKAKHHVSKDDLHHTLHAHFQTSKGKENDKVKANIRKHVVSFLQVKKVKKVHNSNKRLFNSFGSSKCKLLCITTHEAMNPDSAAPHTVVQLHHVNFLSNFTIESRKTWSLESLESIENCLDDAQLFPKGAFRTQFDDKEHEPAQWIVDDDESPTAMMEFIWSILAYSADTLHTLPKTTFSLDDLHLLSQQLNWAKKFALDVDLARFQATTSTPFASSSKLARQRSASVDASAASVAEASSWKSIEYDDAVSLFGRIQWGDCTAESVQLQWQQRLKLLEDDNIDFLLTLQAKDKATTIDVITSAVDVVLQQVHRAEKWTEEAEATLATTAANMSQFETLNNHMEIHFKNSVALQQTLDAMIQDTDIPRDTMGLLLKPVTIFPHDNNIPEGEASSSGPSLPKLLDAIQRLERAIKSVDSYPAKNMMAFLARRDELLALGGSFAGKVATAFDTYMHTLAKATHSAATADQFGQSRRRSLSGGHEAASPRKNMFSRDHREGSDAKDDRTRRPSSTNHDDVDWRFGNDKMHSNLIKYQDIFQSIVALSPKSAVILRDVYAKYVVPVYTAHIQAVFRTLKDKVPKPKPHGLKASQWNINLSFSHAPSESTISVSASTLLQQALEHIVPLCIAEQQFIHAMFFASTKKATTKPEPLELTLLMEKLFEKLPKRLVEFGDAGVSANVFEAVSMIVTCQQQLKALDTPTEYVVNTLLNFQLHLKRSLSKYMEDQELWLASTHPDTRLVGVLTPVQKMMNLVTRLDEAAAGISNDESDSPLPAIYDRIIVGLFAWLDKAAATKPKYSHLVRLENYHFIHGKLQGLSEHSVPLKRYTDDSFAAYSTNLDAYVMWLWECEVGKFTALFATIETHLESLPVKEVQFHLPKQDVRKAGELIHQNLDKSIKHIGERLKKHLSHSGDMAAVVVQCLRATILKTYERHAMLAKKCYDLELDLTVDRLRTSLEKLH</sequence>
<feature type="region of interest" description="Disordered" evidence="1">
    <location>
        <begin position="483"/>
        <end position="539"/>
    </location>
</feature>
<dbReference type="RefSeq" id="XP_009821725.1">
    <property type="nucleotide sequence ID" value="XM_009823423.1"/>
</dbReference>
<dbReference type="STRING" id="112090.W4HBC9"/>
<dbReference type="GO" id="GO:0005886">
    <property type="term" value="C:plasma membrane"/>
    <property type="evidence" value="ECO:0007669"/>
    <property type="project" value="TreeGrafter"/>
</dbReference>
<dbReference type="AlphaFoldDB" id="W4HBC9"/>
<evidence type="ECO:0000256" key="1">
    <source>
        <dbReference type="SAM" id="MobiDB-lite"/>
    </source>
</evidence>
<dbReference type="PANTHER" id="PTHR16092">
    <property type="entry name" value="SEC3/SYNTAXIN-RELATED"/>
    <property type="match status" value="1"/>
</dbReference>
<proteinExistence type="predicted"/>
<dbReference type="GO" id="GO:0000145">
    <property type="term" value="C:exocyst"/>
    <property type="evidence" value="ECO:0007669"/>
    <property type="project" value="TreeGrafter"/>
</dbReference>
<dbReference type="GeneID" id="20802647"/>
<dbReference type="GO" id="GO:0006887">
    <property type="term" value="P:exocytosis"/>
    <property type="evidence" value="ECO:0007669"/>
    <property type="project" value="TreeGrafter"/>
</dbReference>
<dbReference type="InterPro" id="IPR048628">
    <property type="entry name" value="Sec3_C"/>
</dbReference>
<dbReference type="GO" id="GO:0005546">
    <property type="term" value="F:phosphatidylinositol-4,5-bisphosphate binding"/>
    <property type="evidence" value="ECO:0007669"/>
    <property type="project" value="TreeGrafter"/>
</dbReference>
<dbReference type="OrthoDB" id="27109at2759"/>
<protein>
    <recommendedName>
        <fullName evidence="2">Exocyst complex component Sec3 C-terminal domain-containing protein</fullName>
    </recommendedName>
</protein>
<evidence type="ECO:0000259" key="2">
    <source>
        <dbReference type="Pfam" id="PF20654"/>
    </source>
</evidence>
<gene>
    <name evidence="3" type="ORF">H257_00651</name>
</gene>
<dbReference type="PANTHER" id="PTHR16092:SF14">
    <property type="entry name" value="EXOCYST COMPLEX COMPONENT 1 ISOFORM X1"/>
    <property type="match status" value="1"/>
</dbReference>
<dbReference type="Pfam" id="PF20654">
    <property type="entry name" value="Sec3_C-term"/>
    <property type="match status" value="1"/>
</dbReference>
<evidence type="ECO:0000313" key="3">
    <source>
        <dbReference type="EMBL" id="ETV89325.1"/>
    </source>
</evidence>
<feature type="region of interest" description="Disordered" evidence="1">
    <location>
        <begin position="1"/>
        <end position="29"/>
    </location>
</feature>
<organism evidence="3">
    <name type="scientific">Aphanomyces astaci</name>
    <name type="common">Crayfish plague agent</name>
    <dbReference type="NCBI Taxonomy" id="112090"/>
    <lineage>
        <taxon>Eukaryota</taxon>
        <taxon>Sar</taxon>
        <taxon>Stramenopiles</taxon>
        <taxon>Oomycota</taxon>
        <taxon>Saprolegniomycetes</taxon>
        <taxon>Saprolegniales</taxon>
        <taxon>Verrucalvaceae</taxon>
        <taxon>Aphanomyces</taxon>
    </lineage>
</organism>
<reference evidence="3" key="1">
    <citation type="submission" date="2013-12" db="EMBL/GenBank/DDBJ databases">
        <title>The Genome Sequence of Aphanomyces astaci APO3.</title>
        <authorList>
            <consortium name="The Broad Institute Genomics Platform"/>
            <person name="Russ C."/>
            <person name="Tyler B."/>
            <person name="van West P."/>
            <person name="Dieguez-Uribeondo J."/>
            <person name="Young S.K."/>
            <person name="Zeng Q."/>
            <person name="Gargeya S."/>
            <person name="Fitzgerald M."/>
            <person name="Abouelleil A."/>
            <person name="Alvarado L."/>
            <person name="Chapman S.B."/>
            <person name="Gainer-Dewar J."/>
            <person name="Goldberg J."/>
            <person name="Griggs A."/>
            <person name="Gujja S."/>
            <person name="Hansen M."/>
            <person name="Howarth C."/>
            <person name="Imamovic A."/>
            <person name="Ireland A."/>
            <person name="Larimer J."/>
            <person name="McCowan C."/>
            <person name="Murphy C."/>
            <person name="Pearson M."/>
            <person name="Poon T.W."/>
            <person name="Priest M."/>
            <person name="Roberts A."/>
            <person name="Saif S."/>
            <person name="Shea T."/>
            <person name="Sykes S."/>
            <person name="Wortman J."/>
            <person name="Nusbaum C."/>
            <person name="Birren B."/>
        </authorList>
    </citation>
    <scope>NUCLEOTIDE SEQUENCE [LARGE SCALE GENOMIC DNA]</scope>
    <source>
        <strain evidence="3">APO3</strain>
    </source>
</reference>
<feature type="compositionally biased region" description="Basic and acidic residues" evidence="1">
    <location>
        <begin position="511"/>
        <end position="539"/>
    </location>
</feature>
<dbReference type="GO" id="GO:0006893">
    <property type="term" value="P:Golgi to plasma membrane transport"/>
    <property type="evidence" value="ECO:0007669"/>
    <property type="project" value="TreeGrafter"/>
</dbReference>